<protein>
    <recommendedName>
        <fullName evidence="3">DUF3223 domain-containing protein</fullName>
    </recommendedName>
</protein>
<gene>
    <name evidence="1" type="ordered locus">Bfae_25900</name>
</gene>
<dbReference type="Pfam" id="PF11523">
    <property type="entry name" value="DUF3223"/>
    <property type="match status" value="1"/>
</dbReference>
<dbReference type="HOGENOM" id="CLU_2217980_0_0_11"/>
<proteinExistence type="predicted"/>
<dbReference type="eggNOG" id="ENOG50315IQ">
    <property type="taxonomic scope" value="Bacteria"/>
</dbReference>
<dbReference type="InterPro" id="IPR044673">
    <property type="entry name" value="DCL-like"/>
</dbReference>
<dbReference type="EMBL" id="CP001643">
    <property type="protein sequence ID" value="ACU86369.1"/>
    <property type="molecule type" value="Genomic_DNA"/>
</dbReference>
<dbReference type="STRING" id="446465.Bfae_25900"/>
<dbReference type="PATRIC" id="fig|446465.5.peg.2562"/>
<dbReference type="KEGG" id="bfa:Bfae_25900"/>
<evidence type="ECO:0000313" key="2">
    <source>
        <dbReference type="Proteomes" id="UP000001919"/>
    </source>
</evidence>
<evidence type="ECO:0008006" key="3">
    <source>
        <dbReference type="Google" id="ProtNLM"/>
    </source>
</evidence>
<dbReference type="AlphaFoldDB" id="C7MGD6"/>
<dbReference type="PANTHER" id="PTHR33415">
    <property type="entry name" value="PROTEIN EMBRYO DEFECTIVE 514"/>
    <property type="match status" value="1"/>
</dbReference>
<keyword evidence="2" id="KW-1185">Reference proteome</keyword>
<dbReference type="Gene3D" id="3.10.450.40">
    <property type="match status" value="1"/>
</dbReference>
<sequence>MSITINDESFPSQKAARARAGEILHRHPLMEPITGPDLDFVLALFLQHPRAHQKAGTGLRHFVVGNSLHGPVLNFFVVRTDGTYDDFSIKQCVAAAACNTDTKELR</sequence>
<dbReference type="Proteomes" id="UP000001919">
    <property type="component" value="Chromosome"/>
</dbReference>
<accession>C7MGD6</accession>
<dbReference type="OrthoDB" id="4426920at2"/>
<name>C7MGD6_BRAFD</name>
<dbReference type="PANTHER" id="PTHR33415:SF12">
    <property type="entry name" value="PROTEIN EMBRYO DEFECTIVE 514"/>
    <property type="match status" value="1"/>
</dbReference>
<organism evidence="1 2">
    <name type="scientific">Brachybacterium faecium (strain ATCC 43885 / DSM 4810 / JCM 11609 / LMG 19847 / NBRC 14762 / NCIMB 9860 / 6-10)</name>
    <dbReference type="NCBI Taxonomy" id="446465"/>
    <lineage>
        <taxon>Bacteria</taxon>
        <taxon>Bacillati</taxon>
        <taxon>Actinomycetota</taxon>
        <taxon>Actinomycetes</taxon>
        <taxon>Micrococcales</taxon>
        <taxon>Dermabacteraceae</taxon>
        <taxon>Brachybacterium</taxon>
    </lineage>
</organism>
<reference evidence="1 2" key="1">
    <citation type="journal article" date="2009" name="Stand. Genomic Sci.">
        <title>Complete genome sequence of Brachybacterium faecium type strain (Schefferle 6-10).</title>
        <authorList>
            <person name="Lapidus A."/>
            <person name="Pukall R."/>
            <person name="Labuttii K."/>
            <person name="Copeland A."/>
            <person name="Del Rio T.G."/>
            <person name="Nolan M."/>
            <person name="Chen F."/>
            <person name="Lucas S."/>
            <person name="Tice H."/>
            <person name="Cheng J.F."/>
            <person name="Bruce D."/>
            <person name="Goodwin L."/>
            <person name="Pitluck S."/>
            <person name="Rohde M."/>
            <person name="Goker M."/>
            <person name="Pati A."/>
            <person name="Ivanova N."/>
            <person name="Mavrommatis K."/>
            <person name="Chen A."/>
            <person name="Palaniappan K."/>
            <person name="D'haeseleer P."/>
            <person name="Chain P."/>
            <person name="Bristow J."/>
            <person name="Eisen J.A."/>
            <person name="Markowitz V."/>
            <person name="Hugenholtz P."/>
            <person name="Kyrpides N.C."/>
            <person name="Klenk H.P."/>
        </authorList>
    </citation>
    <scope>NUCLEOTIDE SEQUENCE [LARGE SCALE GENOMIC DNA]</scope>
    <source>
        <strain evidence="2">ATCC 43885 / DSM 4810 / JCM 11609 / LMG 19847 / NBRC 14762 / NCIMB 9860 / 6-10</strain>
    </source>
</reference>
<evidence type="ECO:0000313" key="1">
    <source>
        <dbReference type="EMBL" id="ACU86369.1"/>
    </source>
</evidence>